<feature type="domain" description="F-box" evidence="1">
    <location>
        <begin position="37"/>
        <end position="81"/>
    </location>
</feature>
<dbReference type="SUPFAM" id="SSF81383">
    <property type="entry name" value="F-box domain"/>
    <property type="match status" value="1"/>
</dbReference>
<reference evidence="2" key="1">
    <citation type="submission" date="2020-11" db="EMBL/GenBank/DDBJ databases">
        <authorList>
            <consortium name="DOE Joint Genome Institute"/>
            <person name="Ahrendt S."/>
            <person name="Riley R."/>
            <person name="Andreopoulos W."/>
            <person name="Labutti K."/>
            <person name="Pangilinan J."/>
            <person name="Ruiz-Duenas F.J."/>
            <person name="Barrasa J.M."/>
            <person name="Sanchez-Garcia M."/>
            <person name="Camarero S."/>
            <person name="Miyauchi S."/>
            <person name="Serrano A."/>
            <person name="Linde D."/>
            <person name="Babiker R."/>
            <person name="Drula E."/>
            <person name="Ayuso-Fernandez I."/>
            <person name="Pacheco R."/>
            <person name="Padilla G."/>
            <person name="Ferreira P."/>
            <person name="Barriuso J."/>
            <person name="Kellner H."/>
            <person name="Castanera R."/>
            <person name="Alfaro M."/>
            <person name="Ramirez L."/>
            <person name="Pisabarro A.G."/>
            <person name="Kuo A."/>
            <person name="Tritt A."/>
            <person name="Lipzen A."/>
            <person name="He G."/>
            <person name="Yan M."/>
            <person name="Ng V."/>
            <person name="Cullen D."/>
            <person name="Martin F."/>
            <person name="Rosso M.-N."/>
            <person name="Henrissat B."/>
            <person name="Hibbett D."/>
            <person name="Martinez A.T."/>
            <person name="Grigoriev I.V."/>
        </authorList>
    </citation>
    <scope>NUCLEOTIDE SEQUENCE</scope>
    <source>
        <strain evidence="2">ATCC 90797</strain>
    </source>
</reference>
<evidence type="ECO:0000313" key="2">
    <source>
        <dbReference type="EMBL" id="KAF9494444.1"/>
    </source>
</evidence>
<accession>A0A9P5ZY42</accession>
<proteinExistence type="predicted"/>
<organism evidence="2 3">
    <name type="scientific">Pleurotus eryngii</name>
    <name type="common">Boletus of the steppes</name>
    <dbReference type="NCBI Taxonomy" id="5323"/>
    <lineage>
        <taxon>Eukaryota</taxon>
        <taxon>Fungi</taxon>
        <taxon>Dikarya</taxon>
        <taxon>Basidiomycota</taxon>
        <taxon>Agaricomycotina</taxon>
        <taxon>Agaricomycetes</taxon>
        <taxon>Agaricomycetidae</taxon>
        <taxon>Agaricales</taxon>
        <taxon>Pleurotineae</taxon>
        <taxon>Pleurotaceae</taxon>
        <taxon>Pleurotus</taxon>
    </lineage>
</organism>
<dbReference type="SUPFAM" id="SSF52047">
    <property type="entry name" value="RNI-like"/>
    <property type="match status" value="1"/>
</dbReference>
<dbReference type="InterPro" id="IPR036047">
    <property type="entry name" value="F-box-like_dom_sf"/>
</dbReference>
<comment type="caution">
    <text evidence="2">The sequence shown here is derived from an EMBL/GenBank/DDBJ whole genome shotgun (WGS) entry which is preliminary data.</text>
</comment>
<dbReference type="Pfam" id="PF12937">
    <property type="entry name" value="F-box-like"/>
    <property type="match status" value="1"/>
</dbReference>
<keyword evidence="3" id="KW-1185">Reference proteome</keyword>
<gene>
    <name evidence="2" type="ORF">BDN71DRAFT_1590438</name>
</gene>
<evidence type="ECO:0000259" key="1">
    <source>
        <dbReference type="Pfam" id="PF12937"/>
    </source>
</evidence>
<name>A0A9P5ZY42_PLEER</name>
<protein>
    <recommendedName>
        <fullName evidence="1">F-box domain-containing protein</fullName>
    </recommendedName>
</protein>
<dbReference type="EMBL" id="MU154573">
    <property type="protein sequence ID" value="KAF9494444.1"/>
    <property type="molecule type" value="Genomic_DNA"/>
</dbReference>
<dbReference type="OrthoDB" id="10409074at2759"/>
<evidence type="ECO:0000313" key="3">
    <source>
        <dbReference type="Proteomes" id="UP000807025"/>
    </source>
</evidence>
<sequence>MSLEEPYDAQIRTHREQIQQISERRNADCSATKKLSSEILSLIFQQLPRTGNTPACIHVMRVCRLWRTIAQNEPRLWTDLTYTCTKWLGESIKRSKAAPVSIKYVACGAVLGIVSEPLCPPPYFASTNSSKPPFSHWNATPVIVREILEPLFELPRKLGELHVVGCRDLITRLAAPAPYLSALELAGVDIPENFLGGVAPRLQSVDLRTTRVPLDASWLKNVRRLALCRWRPTGDNNAKTILSTLAQLTQLEFLSMSFPETLTAMGSDIDKVTLSSLKTAQFSFSSDQLRLVGIFDYITCPIIRQLSINWPPDFSDAALAMRVGRFFSENCDFTPDILARVVDPLPQIRVFGRERDGPKLYFANCHLTSLDDFFVQTFPGIHIRCLKILEGGLALRNHPIEELFIRDPEYRALLDEGSIYPNLRRMTLVNISLTPKAQTLSNLKRWLKSQRKLEELTIMGRKAFTEKDIRALREIVAVVKQVPYDQNGEPS</sequence>
<dbReference type="Gene3D" id="3.80.10.10">
    <property type="entry name" value="Ribonuclease Inhibitor"/>
    <property type="match status" value="1"/>
</dbReference>
<dbReference type="AlphaFoldDB" id="A0A9P5ZY42"/>
<dbReference type="Proteomes" id="UP000807025">
    <property type="component" value="Unassembled WGS sequence"/>
</dbReference>
<dbReference type="Gene3D" id="1.20.1280.50">
    <property type="match status" value="1"/>
</dbReference>
<dbReference type="InterPro" id="IPR032675">
    <property type="entry name" value="LRR_dom_sf"/>
</dbReference>
<dbReference type="InterPro" id="IPR001810">
    <property type="entry name" value="F-box_dom"/>
</dbReference>